<dbReference type="EMBL" id="MHLH01000005">
    <property type="protein sequence ID" value="OGZ04485.1"/>
    <property type="molecule type" value="Genomic_DNA"/>
</dbReference>
<evidence type="ECO:0000313" key="1">
    <source>
        <dbReference type="EMBL" id="OGZ04485.1"/>
    </source>
</evidence>
<reference evidence="1 2" key="1">
    <citation type="journal article" date="2016" name="Nat. Commun.">
        <title>Thousands of microbial genomes shed light on interconnected biogeochemical processes in an aquifer system.</title>
        <authorList>
            <person name="Anantharaman K."/>
            <person name="Brown C.T."/>
            <person name="Hug L.A."/>
            <person name="Sharon I."/>
            <person name="Castelle C.J."/>
            <person name="Probst A.J."/>
            <person name="Thomas B.C."/>
            <person name="Singh A."/>
            <person name="Wilkins M.J."/>
            <person name="Karaoz U."/>
            <person name="Brodie E.L."/>
            <person name="Williams K.H."/>
            <person name="Hubbard S.S."/>
            <person name="Banfield J.F."/>
        </authorList>
    </citation>
    <scope>NUCLEOTIDE SEQUENCE [LARGE SCALE GENOMIC DNA]</scope>
</reference>
<proteinExistence type="predicted"/>
<evidence type="ECO:0000313" key="2">
    <source>
        <dbReference type="Proteomes" id="UP000178841"/>
    </source>
</evidence>
<name>A0A1G2CSW5_9BACT</name>
<organism evidence="1 2">
    <name type="scientific">Candidatus Lloydbacteria bacterium RIFCSPHIGHO2_01_FULL_41_20</name>
    <dbReference type="NCBI Taxonomy" id="1798657"/>
    <lineage>
        <taxon>Bacteria</taxon>
        <taxon>Candidatus Lloydiibacteriota</taxon>
    </lineage>
</organism>
<protein>
    <submittedName>
        <fullName evidence="1">Uncharacterized protein</fullName>
    </submittedName>
</protein>
<comment type="caution">
    <text evidence="1">The sequence shown here is derived from an EMBL/GenBank/DDBJ whole genome shotgun (WGS) entry which is preliminary data.</text>
</comment>
<dbReference type="Proteomes" id="UP000178841">
    <property type="component" value="Unassembled WGS sequence"/>
</dbReference>
<gene>
    <name evidence="1" type="ORF">A2648_01435</name>
</gene>
<dbReference type="AlphaFoldDB" id="A0A1G2CSW5"/>
<sequence length="65" mass="7647">MKTETKEAFAQLGRLLGETTSYYWYKLISPLGFGPFAKGNRQQIRFIRRNGYLEVDTRTKTNQKK</sequence>
<accession>A0A1G2CSW5</accession>